<reference evidence="1 2" key="1">
    <citation type="submission" date="2020-09" db="EMBL/GenBank/DDBJ databases">
        <title>Novel species of Mucilaginibacter isolated from a glacier on the Tibetan Plateau.</title>
        <authorList>
            <person name="Liu Q."/>
            <person name="Xin Y.-H."/>
        </authorList>
    </citation>
    <scope>NUCLEOTIDE SEQUENCE [LARGE SCALE GENOMIC DNA]</scope>
    <source>
        <strain evidence="1 2">ZT4R22</strain>
    </source>
</reference>
<proteinExistence type="predicted"/>
<keyword evidence="2" id="KW-1185">Reference proteome</keyword>
<accession>A0ABR7WXF4</accession>
<sequence>MKTTPSQASASKLVNRFDKELRTLLMNDLKAIRSVKEQIRAINANGLTAA</sequence>
<dbReference type="EMBL" id="JACWMY010000015">
    <property type="protein sequence ID" value="MBD1366958.1"/>
    <property type="molecule type" value="Genomic_DNA"/>
</dbReference>
<evidence type="ECO:0000313" key="2">
    <source>
        <dbReference type="Proteomes" id="UP000606600"/>
    </source>
</evidence>
<protein>
    <submittedName>
        <fullName evidence="1">Uncharacterized protein</fullName>
    </submittedName>
</protein>
<comment type="caution">
    <text evidence="1">The sequence shown here is derived from an EMBL/GenBank/DDBJ whole genome shotgun (WGS) entry which is preliminary data.</text>
</comment>
<dbReference type="RefSeq" id="WP_191191589.1">
    <property type="nucleotide sequence ID" value="NZ_JACWMY010000015.1"/>
</dbReference>
<dbReference type="Proteomes" id="UP000606600">
    <property type="component" value="Unassembled WGS sequence"/>
</dbReference>
<evidence type="ECO:0000313" key="1">
    <source>
        <dbReference type="EMBL" id="MBD1366958.1"/>
    </source>
</evidence>
<name>A0ABR7WXF4_9SPHI</name>
<gene>
    <name evidence="1" type="ORF">IDJ77_24320</name>
</gene>
<organism evidence="1 2">
    <name type="scientific">Mucilaginibacter pankratovii</name>
    <dbReference type="NCBI Taxonomy" id="2772110"/>
    <lineage>
        <taxon>Bacteria</taxon>
        <taxon>Pseudomonadati</taxon>
        <taxon>Bacteroidota</taxon>
        <taxon>Sphingobacteriia</taxon>
        <taxon>Sphingobacteriales</taxon>
        <taxon>Sphingobacteriaceae</taxon>
        <taxon>Mucilaginibacter</taxon>
    </lineage>
</organism>